<dbReference type="InterPro" id="IPR001245">
    <property type="entry name" value="Ser-Thr/Tyr_kinase_cat_dom"/>
</dbReference>
<dbReference type="Pfam" id="PF07714">
    <property type="entry name" value="PK_Tyr_Ser-Thr"/>
    <property type="match status" value="1"/>
</dbReference>
<keyword evidence="3" id="KW-1185">Reference proteome</keyword>
<organism evidence="2 3">
    <name type="scientific">Extremus antarcticus</name>
    <dbReference type="NCBI Taxonomy" id="702011"/>
    <lineage>
        <taxon>Eukaryota</taxon>
        <taxon>Fungi</taxon>
        <taxon>Dikarya</taxon>
        <taxon>Ascomycota</taxon>
        <taxon>Pezizomycotina</taxon>
        <taxon>Dothideomycetes</taxon>
        <taxon>Dothideomycetidae</taxon>
        <taxon>Mycosphaerellales</taxon>
        <taxon>Extremaceae</taxon>
        <taxon>Extremus</taxon>
    </lineage>
</organism>
<gene>
    <name evidence="2" type="ORF">LTR09_000392</name>
</gene>
<dbReference type="InterPro" id="IPR000719">
    <property type="entry name" value="Prot_kinase_dom"/>
</dbReference>
<dbReference type="SUPFAM" id="SSF56112">
    <property type="entry name" value="Protein kinase-like (PK-like)"/>
    <property type="match status" value="1"/>
</dbReference>
<dbReference type="GO" id="GO:0005524">
    <property type="term" value="F:ATP binding"/>
    <property type="evidence" value="ECO:0007669"/>
    <property type="project" value="InterPro"/>
</dbReference>
<evidence type="ECO:0000259" key="1">
    <source>
        <dbReference type="PROSITE" id="PS50011"/>
    </source>
</evidence>
<evidence type="ECO:0000313" key="3">
    <source>
        <dbReference type="Proteomes" id="UP001271007"/>
    </source>
</evidence>
<dbReference type="Proteomes" id="UP001271007">
    <property type="component" value="Unassembled WGS sequence"/>
</dbReference>
<dbReference type="InterPro" id="IPR011009">
    <property type="entry name" value="Kinase-like_dom_sf"/>
</dbReference>
<accession>A0AAJ0LXA3</accession>
<name>A0AAJ0LXA3_9PEZI</name>
<feature type="domain" description="Protein kinase" evidence="1">
    <location>
        <begin position="23"/>
        <end position="318"/>
    </location>
</feature>
<reference evidence="2" key="1">
    <citation type="submission" date="2023-04" db="EMBL/GenBank/DDBJ databases">
        <title>Black Yeasts Isolated from many extreme environments.</title>
        <authorList>
            <person name="Coleine C."/>
            <person name="Stajich J.E."/>
            <person name="Selbmann L."/>
        </authorList>
    </citation>
    <scope>NUCLEOTIDE SEQUENCE</scope>
    <source>
        <strain evidence="2">CCFEE 5312</strain>
    </source>
</reference>
<dbReference type="EMBL" id="JAWDJX010000001">
    <property type="protein sequence ID" value="KAK3058827.1"/>
    <property type="molecule type" value="Genomic_DNA"/>
</dbReference>
<sequence length="318" mass="37178">MGSFGTNTTPYRKTARNHFRESHIEIRYLASGSNGETYLAIATKDFDQAHEAYKEHGCMDTLVRQLRQSLVVAKFLHPRGPADGNDLQNEINVLKMLGTRPNITNLVDYHVDGDSQWFTMEYVPEGSLRHFVKACYSKIDLGMQWGIALQIVETFLYLHFGITDSKTMTPLNKSWGLWRYADVHCGNMLLRYSDSDTGPEVRIVLADFGRMRECTIEEDEFKYIHPDCEECLRVTRRYGLLPKLTEAETPLWEWAEKLNKYQFEGDFQLLEFLNEFLEVARKEQGRHKKHMPYMISEYLRCQPPTNNDMLRLVGQHRY</sequence>
<comment type="caution">
    <text evidence="2">The sequence shown here is derived from an EMBL/GenBank/DDBJ whole genome shotgun (WGS) entry which is preliminary data.</text>
</comment>
<dbReference type="PROSITE" id="PS50011">
    <property type="entry name" value="PROTEIN_KINASE_DOM"/>
    <property type="match status" value="1"/>
</dbReference>
<dbReference type="SMART" id="SM00220">
    <property type="entry name" value="S_TKc"/>
    <property type="match status" value="1"/>
</dbReference>
<dbReference type="AlphaFoldDB" id="A0AAJ0LXA3"/>
<dbReference type="GO" id="GO:0004672">
    <property type="term" value="F:protein kinase activity"/>
    <property type="evidence" value="ECO:0007669"/>
    <property type="project" value="InterPro"/>
</dbReference>
<proteinExistence type="predicted"/>
<protein>
    <recommendedName>
        <fullName evidence="1">Protein kinase domain-containing protein</fullName>
    </recommendedName>
</protein>
<evidence type="ECO:0000313" key="2">
    <source>
        <dbReference type="EMBL" id="KAK3058827.1"/>
    </source>
</evidence>
<dbReference type="Gene3D" id="1.10.510.10">
    <property type="entry name" value="Transferase(Phosphotransferase) domain 1"/>
    <property type="match status" value="1"/>
</dbReference>